<dbReference type="PANTHER" id="PTHR12228:SF0">
    <property type="entry name" value="TATA-BOX BINDING PROTEIN ASSOCIATED FACTOR 7"/>
    <property type="match status" value="1"/>
</dbReference>
<evidence type="ECO:0000256" key="2">
    <source>
        <dbReference type="ARBA" id="ARBA00009368"/>
    </source>
</evidence>
<accession>A0A8C3V8F8</accession>
<evidence type="ECO:0000256" key="5">
    <source>
        <dbReference type="ARBA" id="ARBA00023242"/>
    </source>
</evidence>
<name>A0A8C3V8F8_CATUS</name>
<dbReference type="PANTHER" id="PTHR12228">
    <property type="entry name" value="TRANSCRIPTION INITIATION FACTOR TFIID 55 KD SUBUNIT-RELATED"/>
    <property type="match status" value="1"/>
</dbReference>
<reference evidence="7" key="2">
    <citation type="submission" date="2025-08" db="UniProtKB">
        <authorList>
            <consortium name="Ensembl"/>
        </authorList>
    </citation>
    <scope>IDENTIFICATION</scope>
</reference>
<comment type="similarity">
    <text evidence="2">Belongs to the TAF7 family.</text>
</comment>
<dbReference type="AlphaFoldDB" id="A0A8C3V8F8"/>
<dbReference type="Pfam" id="PF04658">
    <property type="entry name" value="TAFII55_N"/>
    <property type="match status" value="1"/>
</dbReference>
<comment type="subcellular location">
    <subcellularLocation>
        <location evidence="1">Nucleus</location>
    </subcellularLocation>
</comment>
<organism evidence="7 8">
    <name type="scientific">Catharus ustulatus</name>
    <name type="common">Russet-backed thrush</name>
    <name type="synonym">Hylocichla ustulatus</name>
    <dbReference type="NCBI Taxonomy" id="91951"/>
    <lineage>
        <taxon>Eukaryota</taxon>
        <taxon>Metazoa</taxon>
        <taxon>Chordata</taxon>
        <taxon>Craniata</taxon>
        <taxon>Vertebrata</taxon>
        <taxon>Euteleostomi</taxon>
        <taxon>Archelosauria</taxon>
        <taxon>Archosauria</taxon>
        <taxon>Dinosauria</taxon>
        <taxon>Saurischia</taxon>
        <taxon>Theropoda</taxon>
        <taxon>Coelurosauria</taxon>
        <taxon>Aves</taxon>
        <taxon>Neognathae</taxon>
        <taxon>Neoaves</taxon>
        <taxon>Telluraves</taxon>
        <taxon>Australaves</taxon>
        <taxon>Passeriformes</taxon>
        <taxon>Turdidae</taxon>
        <taxon>Catharus</taxon>
    </lineage>
</organism>
<dbReference type="GO" id="GO:0016251">
    <property type="term" value="F:RNA polymerase II general transcription initiation factor activity"/>
    <property type="evidence" value="ECO:0007669"/>
    <property type="project" value="TreeGrafter"/>
</dbReference>
<dbReference type="SMART" id="SM01370">
    <property type="entry name" value="TAFII55_N"/>
    <property type="match status" value="1"/>
</dbReference>
<sequence length="281" mass="31779">MSKGKDNVPQELKSQSVLRLPPEYALSVQRAVQSCDVSLKDRLTTELHADGSHGIVHVDWAPLALKTIDKKTFYKTGGICQMLVCTVDAKKKFIKSPNVEKEVKHLLRTDAEAVSVCWEVSAEDETTEIDNHGSLTSLFNSPGMLGHKQSHGSSEHNELQEIFNNSSSSSKNEDERDHHDNEVASAPEHISDCAAPPTSLHQSKSLTWIVSACHMYRRNAFLFTETHREIIRSKKEASNLKEQTDFLFNFFFTFFIWEKCFLQKAAAKQYVIDLRTISHSI</sequence>
<dbReference type="Ensembl" id="ENSCUST00005025892.1">
    <property type="protein sequence ID" value="ENSCUSP00005025010.1"/>
    <property type="gene ID" value="ENSCUSG00005015574.1"/>
</dbReference>
<keyword evidence="5" id="KW-0539">Nucleus</keyword>
<evidence type="ECO:0000256" key="3">
    <source>
        <dbReference type="ARBA" id="ARBA00023015"/>
    </source>
</evidence>
<protein>
    <recommendedName>
        <fullName evidence="6">TAFII55 protein conserved region domain-containing protein</fullName>
    </recommendedName>
</protein>
<dbReference type="Proteomes" id="UP000694563">
    <property type="component" value="Chromosome 4"/>
</dbReference>
<keyword evidence="8" id="KW-1185">Reference proteome</keyword>
<keyword evidence="4" id="KW-0804">Transcription</keyword>
<feature type="domain" description="TAFII55 protein conserved region" evidence="6">
    <location>
        <begin position="12"/>
        <end position="115"/>
    </location>
</feature>
<dbReference type="GO" id="GO:0051123">
    <property type="term" value="P:RNA polymerase II preinitiation complex assembly"/>
    <property type="evidence" value="ECO:0007669"/>
    <property type="project" value="TreeGrafter"/>
</dbReference>
<keyword evidence="3" id="KW-0805">Transcription regulation</keyword>
<evidence type="ECO:0000256" key="1">
    <source>
        <dbReference type="ARBA" id="ARBA00004123"/>
    </source>
</evidence>
<dbReference type="InterPro" id="IPR037817">
    <property type="entry name" value="TAF7"/>
</dbReference>
<evidence type="ECO:0000256" key="4">
    <source>
        <dbReference type="ARBA" id="ARBA00023163"/>
    </source>
</evidence>
<evidence type="ECO:0000259" key="6">
    <source>
        <dbReference type="SMART" id="SM01370"/>
    </source>
</evidence>
<reference evidence="7" key="3">
    <citation type="submission" date="2025-09" db="UniProtKB">
        <authorList>
            <consortium name="Ensembl"/>
        </authorList>
    </citation>
    <scope>IDENTIFICATION</scope>
</reference>
<evidence type="ECO:0000313" key="8">
    <source>
        <dbReference type="Proteomes" id="UP000694563"/>
    </source>
</evidence>
<evidence type="ECO:0000313" key="7">
    <source>
        <dbReference type="Ensembl" id="ENSCUSP00005025010.1"/>
    </source>
</evidence>
<proteinExistence type="inferred from homology"/>
<reference evidence="7" key="1">
    <citation type="submission" date="2020-10" db="EMBL/GenBank/DDBJ databases">
        <title>Catharus ustulatus (Swainson's thrush) genome, bCatUst1, primary haplotype v2.</title>
        <authorList>
            <person name="Delmore K."/>
            <person name="Vafadar M."/>
            <person name="Formenti G."/>
            <person name="Chow W."/>
            <person name="Pelan S."/>
            <person name="Howe K."/>
            <person name="Rhie A."/>
            <person name="Mountcastle J."/>
            <person name="Haase B."/>
            <person name="Fedrigo O."/>
            <person name="Jarvis E.D."/>
        </authorList>
    </citation>
    <scope>NUCLEOTIDE SEQUENCE [LARGE SCALE GENOMIC DNA]</scope>
</reference>
<dbReference type="GO" id="GO:0005669">
    <property type="term" value="C:transcription factor TFIID complex"/>
    <property type="evidence" value="ECO:0007669"/>
    <property type="project" value="InterPro"/>
</dbReference>
<dbReference type="InterPro" id="IPR006751">
    <property type="entry name" value="TAFII55_prot_cons_reg"/>
</dbReference>